<evidence type="ECO:0000313" key="2">
    <source>
        <dbReference type="Proteomes" id="UP001234178"/>
    </source>
</evidence>
<reference evidence="1 2" key="1">
    <citation type="journal article" date="2023" name="Nucleic Acids Res.">
        <title>The hologenome of Daphnia magna reveals possible DNA methylation and microbiome-mediated evolution of the host genome.</title>
        <authorList>
            <person name="Chaturvedi A."/>
            <person name="Li X."/>
            <person name="Dhandapani V."/>
            <person name="Marshall H."/>
            <person name="Kissane S."/>
            <person name="Cuenca-Cambronero M."/>
            <person name="Asole G."/>
            <person name="Calvet F."/>
            <person name="Ruiz-Romero M."/>
            <person name="Marangio P."/>
            <person name="Guigo R."/>
            <person name="Rago D."/>
            <person name="Mirbahai L."/>
            <person name="Eastwood N."/>
            <person name="Colbourne J.K."/>
            <person name="Zhou J."/>
            <person name="Mallon E."/>
            <person name="Orsini L."/>
        </authorList>
    </citation>
    <scope>NUCLEOTIDE SEQUENCE [LARGE SCALE GENOMIC DNA]</scope>
    <source>
        <strain evidence="1">LRV0_1</strain>
    </source>
</reference>
<name>A0ABR0AVR4_9CRUS</name>
<accession>A0ABR0AVR4</accession>
<sequence>MMLLYALFASVQKIIVILMDIEEAIELQVDVTEEEKKKHIEQIELLKGWSSGRGGVNTHLMRLEDI</sequence>
<keyword evidence="2" id="KW-1185">Reference proteome</keyword>
<gene>
    <name evidence="1" type="ORF">OUZ56_022234</name>
</gene>
<dbReference type="Proteomes" id="UP001234178">
    <property type="component" value="Unassembled WGS sequence"/>
</dbReference>
<dbReference type="EMBL" id="JAOYFB010000039">
    <property type="protein sequence ID" value="KAK4029226.1"/>
    <property type="molecule type" value="Genomic_DNA"/>
</dbReference>
<evidence type="ECO:0000313" key="1">
    <source>
        <dbReference type="EMBL" id="KAK4029226.1"/>
    </source>
</evidence>
<comment type="caution">
    <text evidence="1">The sequence shown here is derived from an EMBL/GenBank/DDBJ whole genome shotgun (WGS) entry which is preliminary data.</text>
</comment>
<protein>
    <submittedName>
        <fullName evidence="1">Uncharacterized protein</fullName>
    </submittedName>
</protein>
<proteinExistence type="predicted"/>
<organism evidence="1 2">
    <name type="scientific">Daphnia magna</name>
    <dbReference type="NCBI Taxonomy" id="35525"/>
    <lineage>
        <taxon>Eukaryota</taxon>
        <taxon>Metazoa</taxon>
        <taxon>Ecdysozoa</taxon>
        <taxon>Arthropoda</taxon>
        <taxon>Crustacea</taxon>
        <taxon>Branchiopoda</taxon>
        <taxon>Diplostraca</taxon>
        <taxon>Cladocera</taxon>
        <taxon>Anomopoda</taxon>
        <taxon>Daphniidae</taxon>
        <taxon>Daphnia</taxon>
    </lineage>
</organism>